<evidence type="ECO:0000313" key="1">
    <source>
        <dbReference type="EMBL" id="MBA0643703.1"/>
    </source>
</evidence>
<gene>
    <name evidence="1" type="ORF">Goklo_027968</name>
</gene>
<evidence type="ECO:0000313" key="2">
    <source>
        <dbReference type="Proteomes" id="UP000593573"/>
    </source>
</evidence>
<protein>
    <submittedName>
        <fullName evidence="1">Uncharacterized protein</fullName>
    </submittedName>
</protein>
<proteinExistence type="predicted"/>
<comment type="caution">
    <text evidence="1">The sequence shown here is derived from an EMBL/GenBank/DDBJ whole genome shotgun (WGS) entry which is preliminary data.</text>
</comment>
<accession>A0A7J8TZW5</accession>
<name>A0A7J8TZW5_9ROSI</name>
<dbReference type="Proteomes" id="UP000593573">
    <property type="component" value="Unassembled WGS sequence"/>
</dbReference>
<reference evidence="1 2" key="1">
    <citation type="journal article" date="2019" name="Genome Biol. Evol.">
        <title>Insights into the evolution of the New World diploid cottons (Gossypium, subgenus Houzingenia) based on genome sequencing.</title>
        <authorList>
            <person name="Grover C.E."/>
            <person name="Arick M.A. 2nd"/>
            <person name="Thrash A."/>
            <person name="Conover J.L."/>
            <person name="Sanders W.S."/>
            <person name="Peterson D.G."/>
            <person name="Frelichowski J.E."/>
            <person name="Scheffler J.A."/>
            <person name="Scheffler B.E."/>
            <person name="Wendel J.F."/>
        </authorList>
    </citation>
    <scope>NUCLEOTIDE SEQUENCE [LARGE SCALE GENOMIC DNA]</scope>
    <source>
        <strain evidence="1">57</strain>
        <tissue evidence="1">Leaf</tissue>
    </source>
</reference>
<sequence length="94" mass="11487">MDTEQADPYRKRKIESDLQKDNYLRSFNKDFEKVENKTRIFADYEKTIDDWTQSMTIVVNNNNTWSKEKFLNFFVGTFQGDVLQFLRRWEESEK</sequence>
<dbReference type="OrthoDB" id="951980at2759"/>
<dbReference type="AlphaFoldDB" id="A0A7J8TZW5"/>
<organism evidence="1 2">
    <name type="scientific">Gossypium klotzschianum</name>
    <dbReference type="NCBI Taxonomy" id="34286"/>
    <lineage>
        <taxon>Eukaryota</taxon>
        <taxon>Viridiplantae</taxon>
        <taxon>Streptophyta</taxon>
        <taxon>Embryophyta</taxon>
        <taxon>Tracheophyta</taxon>
        <taxon>Spermatophyta</taxon>
        <taxon>Magnoliopsida</taxon>
        <taxon>eudicotyledons</taxon>
        <taxon>Gunneridae</taxon>
        <taxon>Pentapetalae</taxon>
        <taxon>rosids</taxon>
        <taxon>malvids</taxon>
        <taxon>Malvales</taxon>
        <taxon>Malvaceae</taxon>
        <taxon>Malvoideae</taxon>
        <taxon>Gossypium</taxon>
    </lineage>
</organism>
<dbReference type="EMBL" id="JABFAB010000003">
    <property type="protein sequence ID" value="MBA0643703.1"/>
    <property type="molecule type" value="Genomic_DNA"/>
</dbReference>
<feature type="non-terminal residue" evidence="1">
    <location>
        <position position="1"/>
    </location>
</feature>
<keyword evidence="2" id="KW-1185">Reference proteome</keyword>